<dbReference type="InterPro" id="IPR011701">
    <property type="entry name" value="MFS"/>
</dbReference>
<dbReference type="STRING" id="797299.HALLA_06200"/>
<dbReference type="PANTHER" id="PTHR11360:SF284">
    <property type="entry name" value="EG:103B4.3 PROTEIN-RELATED"/>
    <property type="match status" value="1"/>
</dbReference>
<evidence type="ECO:0000313" key="3">
    <source>
        <dbReference type="EMBL" id="AHF98497.1"/>
    </source>
</evidence>
<keyword evidence="1" id="KW-1133">Transmembrane helix</keyword>
<organism evidence="3 4">
    <name type="scientific">Halostagnicola larsenii XH-48</name>
    <dbReference type="NCBI Taxonomy" id="797299"/>
    <lineage>
        <taxon>Archaea</taxon>
        <taxon>Methanobacteriati</taxon>
        <taxon>Methanobacteriota</taxon>
        <taxon>Stenosarchaea group</taxon>
        <taxon>Halobacteria</taxon>
        <taxon>Halobacteriales</taxon>
        <taxon>Natrialbaceae</taxon>
        <taxon>Halostagnicola</taxon>
    </lineage>
</organism>
<sequence>MSHSSGESPDGRRSWLVAFSGALAMIFTFGTAFSYGVFMTPFSDAFGVEPVALSTVFAIMLFTFYIGAGVVGVFGARVPSRTILLVCAVISGLLAPSLYVVRGYAGLLVVFGLLGLALGTMFVVLASIIPRWFESYRGAATGLIFAGNGLGLFVLPPAWQYAIEYSGVREGFLIIMSITTVAFFAAGVTCRRPGWAERSTASSGEILKWLRQLAGTRTFRLLFVGVGLSFAWYQLLAAYAIDLFTARGMTAAGASLAFGFVGGFSIISRLGSGFVADIMGYRRTFIASLGSAAIGGALLVPSHSASTALSVFCLGIGLGGSATLYIPVLMQTYSRTKDTAIIGVFNVAIGTFSLVAPPVGTAIVASTGSYTVVILLTVFALIGAIWAIVVGS</sequence>
<dbReference type="eggNOG" id="arCOG00147">
    <property type="taxonomic scope" value="Archaea"/>
</dbReference>
<dbReference type="PANTHER" id="PTHR11360">
    <property type="entry name" value="MONOCARBOXYLATE TRANSPORTER"/>
    <property type="match status" value="1"/>
</dbReference>
<keyword evidence="4" id="KW-1185">Reference proteome</keyword>
<feature type="transmembrane region" description="Helical" evidence="1">
    <location>
        <begin position="83"/>
        <end position="101"/>
    </location>
</feature>
<feature type="transmembrane region" description="Helical" evidence="1">
    <location>
        <begin position="370"/>
        <end position="390"/>
    </location>
</feature>
<feature type="transmembrane region" description="Helical" evidence="1">
    <location>
        <begin position="15"/>
        <end position="39"/>
    </location>
</feature>
<dbReference type="InterPro" id="IPR050327">
    <property type="entry name" value="Proton-linked_MCT"/>
</dbReference>
<dbReference type="SUPFAM" id="SSF103473">
    <property type="entry name" value="MFS general substrate transporter"/>
    <property type="match status" value="1"/>
</dbReference>
<proteinExistence type="predicted"/>
<dbReference type="Proteomes" id="UP000019024">
    <property type="component" value="Chromosome"/>
</dbReference>
<dbReference type="Pfam" id="PF07690">
    <property type="entry name" value="MFS_1"/>
    <property type="match status" value="1"/>
</dbReference>
<reference evidence="3 4" key="1">
    <citation type="submission" date="2014-01" db="EMBL/GenBank/DDBJ databases">
        <authorList>
            <consortium name="DOE Joint Genome Institute"/>
            <person name="Anderson I."/>
            <person name="Huntemann M."/>
            <person name="Han J."/>
            <person name="Chen A."/>
            <person name="Kyrpides N."/>
            <person name="Mavromatis K."/>
            <person name="Markowitz V."/>
            <person name="Palaniappan K."/>
            <person name="Ivanova N."/>
            <person name="Schaumberg A."/>
            <person name="Pati A."/>
            <person name="Liolios K."/>
            <person name="Nordberg H.P."/>
            <person name="Cantor M.N."/>
            <person name="Hua S.X."/>
            <person name="Woyke T."/>
        </authorList>
    </citation>
    <scope>NUCLEOTIDE SEQUENCE [LARGE SCALE GENOMIC DNA]</scope>
    <source>
        <strain evidence="3 4">XH-48</strain>
    </source>
</reference>
<evidence type="ECO:0000313" key="4">
    <source>
        <dbReference type="Proteomes" id="UP000019024"/>
    </source>
</evidence>
<feature type="domain" description="Major facilitator superfamily (MFS) profile" evidence="2">
    <location>
        <begin position="14"/>
        <end position="392"/>
    </location>
</feature>
<feature type="transmembrane region" description="Helical" evidence="1">
    <location>
        <begin position="308"/>
        <end position="328"/>
    </location>
</feature>
<dbReference type="PATRIC" id="fig|797299.3.peg.280"/>
<keyword evidence="1" id="KW-0812">Transmembrane</keyword>
<gene>
    <name evidence="3" type="ORF">HALLA_06200</name>
</gene>
<dbReference type="GO" id="GO:0022857">
    <property type="term" value="F:transmembrane transporter activity"/>
    <property type="evidence" value="ECO:0007669"/>
    <property type="project" value="InterPro"/>
</dbReference>
<feature type="transmembrane region" description="Helical" evidence="1">
    <location>
        <begin position="140"/>
        <end position="159"/>
    </location>
</feature>
<feature type="transmembrane region" description="Helical" evidence="1">
    <location>
        <begin position="221"/>
        <end position="241"/>
    </location>
</feature>
<dbReference type="HOGENOM" id="CLU_691903_0_0_2"/>
<feature type="transmembrane region" description="Helical" evidence="1">
    <location>
        <begin position="340"/>
        <end position="364"/>
    </location>
</feature>
<feature type="transmembrane region" description="Helical" evidence="1">
    <location>
        <begin position="253"/>
        <end position="272"/>
    </location>
</feature>
<dbReference type="InterPro" id="IPR020846">
    <property type="entry name" value="MFS_dom"/>
</dbReference>
<protein>
    <submittedName>
        <fullName evidence="3">MFS transporter</fullName>
    </submittedName>
</protein>
<evidence type="ECO:0000259" key="2">
    <source>
        <dbReference type="PROSITE" id="PS50850"/>
    </source>
</evidence>
<feature type="transmembrane region" description="Helical" evidence="1">
    <location>
        <begin position="107"/>
        <end position="128"/>
    </location>
</feature>
<feature type="transmembrane region" description="Helical" evidence="1">
    <location>
        <begin position="284"/>
        <end position="302"/>
    </location>
</feature>
<dbReference type="EMBL" id="CP007055">
    <property type="protein sequence ID" value="AHF98497.1"/>
    <property type="molecule type" value="Genomic_DNA"/>
</dbReference>
<dbReference type="KEGG" id="hlr:HALLA_06200"/>
<dbReference type="GeneID" id="25144086"/>
<feature type="transmembrane region" description="Helical" evidence="1">
    <location>
        <begin position="51"/>
        <end position="76"/>
    </location>
</feature>
<name>W0JND1_9EURY</name>
<dbReference type="PROSITE" id="PS50850">
    <property type="entry name" value="MFS"/>
    <property type="match status" value="1"/>
</dbReference>
<feature type="transmembrane region" description="Helical" evidence="1">
    <location>
        <begin position="171"/>
        <end position="190"/>
    </location>
</feature>
<keyword evidence="1" id="KW-0472">Membrane</keyword>
<dbReference type="AlphaFoldDB" id="W0JND1"/>
<dbReference type="RefSeq" id="WP_049951709.1">
    <property type="nucleotide sequence ID" value="NZ_CP007055.1"/>
</dbReference>
<dbReference type="Gene3D" id="1.20.1250.20">
    <property type="entry name" value="MFS general substrate transporter like domains"/>
    <property type="match status" value="2"/>
</dbReference>
<dbReference type="InterPro" id="IPR036259">
    <property type="entry name" value="MFS_trans_sf"/>
</dbReference>
<accession>W0JND1</accession>
<evidence type="ECO:0000256" key="1">
    <source>
        <dbReference type="SAM" id="Phobius"/>
    </source>
</evidence>